<accession>A0A6L6QPD2</accession>
<sequence length="345" mass="38513">MYESYYGLSDKPFRLRPDPHFFYGSKGHKRAMAYLEYGLSQGEGFIVITGEVGAGKTTLVRNLFNQIESDKIVTCHLVNTHLDSDDVLRGVVGGFGLPCEDTASKTTLLGRLEVFLRQCEQDGRRALLVVDEAQNLTPKVVEELRMLSNFQTDDKSLLQTFLLGQPEFRATLHSPGMSQLRQRVIATYHLGPMDSTESQAYIEHRMRTVGWTGNPHLTPAAYAAVFEYTGGIPRKTNHLMDRLLLMGFLEEMTEFTDADVDTVIRDIAQEFQPPPPSADAAPAEAGHNGAAHAGQEPDLMFSSQYPAVLDERMMRVEKSLTSVLSILKKIVRSPSSYNIHQDSNE</sequence>
<evidence type="ECO:0000313" key="4">
    <source>
        <dbReference type="Proteomes" id="UP000472320"/>
    </source>
</evidence>
<dbReference type="SMART" id="SM00382">
    <property type="entry name" value="AAA"/>
    <property type="match status" value="1"/>
</dbReference>
<dbReference type="Gene3D" id="3.40.50.300">
    <property type="entry name" value="P-loop containing nucleotide triphosphate hydrolases"/>
    <property type="match status" value="1"/>
</dbReference>
<evidence type="ECO:0000256" key="1">
    <source>
        <dbReference type="SAM" id="MobiDB-lite"/>
    </source>
</evidence>
<name>A0A6L6QPD2_9BURK</name>
<dbReference type="NCBIfam" id="TIGR03015">
    <property type="entry name" value="pepcterm_ATPase"/>
    <property type="match status" value="1"/>
</dbReference>
<dbReference type="InterPro" id="IPR052026">
    <property type="entry name" value="ExeA_AAA_ATPase_DNA-bind"/>
</dbReference>
<dbReference type="SUPFAM" id="SSF52540">
    <property type="entry name" value="P-loop containing nucleoside triphosphate hydrolases"/>
    <property type="match status" value="1"/>
</dbReference>
<dbReference type="InterPro" id="IPR027417">
    <property type="entry name" value="P-loop_NTPase"/>
</dbReference>
<dbReference type="RefSeq" id="WP_155456974.1">
    <property type="nucleotide sequence ID" value="NZ_WNKX01000033.1"/>
</dbReference>
<proteinExistence type="predicted"/>
<keyword evidence="4" id="KW-1185">Reference proteome</keyword>
<feature type="compositionally biased region" description="Low complexity" evidence="1">
    <location>
        <begin position="278"/>
        <end position="294"/>
    </location>
</feature>
<dbReference type="InterPro" id="IPR003593">
    <property type="entry name" value="AAA+_ATPase"/>
</dbReference>
<dbReference type="PANTHER" id="PTHR35894:SF1">
    <property type="entry name" value="PHOSPHORIBULOKINASE _ URIDINE KINASE FAMILY"/>
    <property type="match status" value="1"/>
</dbReference>
<feature type="domain" description="AAA+ ATPase" evidence="2">
    <location>
        <begin position="42"/>
        <end position="216"/>
    </location>
</feature>
<dbReference type="Pfam" id="PF13401">
    <property type="entry name" value="AAA_22"/>
    <property type="match status" value="1"/>
</dbReference>
<dbReference type="InterPro" id="IPR017466">
    <property type="entry name" value="XrtA-assoc_ATPase-like"/>
</dbReference>
<organism evidence="3 4">
    <name type="scientific">Massilia eburnea</name>
    <dbReference type="NCBI Taxonomy" id="1776165"/>
    <lineage>
        <taxon>Bacteria</taxon>
        <taxon>Pseudomonadati</taxon>
        <taxon>Pseudomonadota</taxon>
        <taxon>Betaproteobacteria</taxon>
        <taxon>Burkholderiales</taxon>
        <taxon>Oxalobacteraceae</taxon>
        <taxon>Telluria group</taxon>
        <taxon>Massilia</taxon>
    </lineage>
</organism>
<reference evidence="3 4" key="1">
    <citation type="submission" date="2019-11" db="EMBL/GenBank/DDBJ databases">
        <title>Type strains purchased from KCTC, JCM and DSMZ.</title>
        <authorList>
            <person name="Lu H."/>
        </authorList>
    </citation>
    <scope>NUCLEOTIDE SEQUENCE [LARGE SCALE GENOMIC DNA]</scope>
    <source>
        <strain evidence="3 4">JCM 31587</strain>
    </source>
</reference>
<dbReference type="Proteomes" id="UP000472320">
    <property type="component" value="Unassembled WGS sequence"/>
</dbReference>
<evidence type="ECO:0000313" key="3">
    <source>
        <dbReference type="EMBL" id="MTW14065.1"/>
    </source>
</evidence>
<evidence type="ECO:0000259" key="2">
    <source>
        <dbReference type="SMART" id="SM00382"/>
    </source>
</evidence>
<protein>
    <submittedName>
        <fullName evidence="3">AAA family ATPase</fullName>
    </submittedName>
</protein>
<dbReference type="PANTHER" id="PTHR35894">
    <property type="entry name" value="GENERAL SECRETION PATHWAY PROTEIN A-RELATED"/>
    <property type="match status" value="1"/>
</dbReference>
<dbReference type="GO" id="GO:0016887">
    <property type="term" value="F:ATP hydrolysis activity"/>
    <property type="evidence" value="ECO:0007669"/>
    <property type="project" value="InterPro"/>
</dbReference>
<dbReference type="OrthoDB" id="9783370at2"/>
<dbReference type="InterPro" id="IPR049945">
    <property type="entry name" value="AAA_22"/>
</dbReference>
<dbReference type="EMBL" id="WNKX01000033">
    <property type="protein sequence ID" value="MTW14065.1"/>
    <property type="molecule type" value="Genomic_DNA"/>
</dbReference>
<feature type="region of interest" description="Disordered" evidence="1">
    <location>
        <begin position="270"/>
        <end position="297"/>
    </location>
</feature>
<gene>
    <name evidence="3" type="ORF">GM658_25960</name>
</gene>
<dbReference type="CDD" id="cd02019">
    <property type="entry name" value="NK"/>
    <property type="match status" value="1"/>
</dbReference>
<dbReference type="AlphaFoldDB" id="A0A6L6QPD2"/>
<comment type="caution">
    <text evidence="3">The sequence shown here is derived from an EMBL/GenBank/DDBJ whole genome shotgun (WGS) entry which is preliminary data.</text>
</comment>